<dbReference type="EMBL" id="JAARRL010000007">
    <property type="protein sequence ID" value="MBC1500227.1"/>
    <property type="molecule type" value="Genomic_DNA"/>
</dbReference>
<reference evidence="2 3" key="1">
    <citation type="submission" date="2020-03" db="EMBL/GenBank/DDBJ databases">
        <title>Soil Listeria distribution.</title>
        <authorList>
            <person name="Liao J."/>
            <person name="Wiedmann M."/>
        </authorList>
    </citation>
    <scope>NUCLEOTIDE SEQUENCE [LARGE SCALE GENOMIC DNA]</scope>
    <source>
        <strain evidence="2 3">FSL L7-1523</strain>
    </source>
</reference>
<evidence type="ECO:0000313" key="3">
    <source>
        <dbReference type="Proteomes" id="UP000564536"/>
    </source>
</evidence>
<dbReference type="InterPro" id="IPR041420">
    <property type="entry name" value="PBECR4"/>
</dbReference>
<sequence length="95" mass="11137">MYKEKQTIKQFEIYMTATNFMHLCGVQYRHGAASFYNDITNKTLRLNDVILKKDGTTKQKLQVLPLLHELVGEHVKVCLCGSYLMIWRLDLIKVF</sequence>
<name>A0A841Z6Z6_9LIST</name>
<gene>
    <name evidence="2" type="ORF">HB943_06395</name>
</gene>
<dbReference type="Pfam" id="PF18813">
    <property type="entry name" value="PBECR4"/>
    <property type="match status" value="1"/>
</dbReference>
<feature type="domain" description="Phage-Barnase-EndoU-ColicinE5/D-RelE like nuclease 4" evidence="1">
    <location>
        <begin position="4"/>
        <end position="71"/>
    </location>
</feature>
<dbReference type="Proteomes" id="UP000564536">
    <property type="component" value="Unassembled WGS sequence"/>
</dbReference>
<protein>
    <recommendedName>
        <fullName evidence="1">Phage-Barnase-EndoU-ColicinE5/D-RelE like nuclease 4 domain-containing protein</fullName>
    </recommendedName>
</protein>
<comment type="caution">
    <text evidence="2">The sequence shown here is derived from an EMBL/GenBank/DDBJ whole genome shotgun (WGS) entry which is preliminary data.</text>
</comment>
<accession>A0A841Z6Z6</accession>
<dbReference type="AlphaFoldDB" id="A0A841Z6Z6"/>
<proteinExistence type="predicted"/>
<organism evidence="2 3">
    <name type="scientific">Listeria weihenstephanensis</name>
    <dbReference type="NCBI Taxonomy" id="1006155"/>
    <lineage>
        <taxon>Bacteria</taxon>
        <taxon>Bacillati</taxon>
        <taxon>Bacillota</taxon>
        <taxon>Bacilli</taxon>
        <taxon>Bacillales</taxon>
        <taxon>Listeriaceae</taxon>
        <taxon>Listeria</taxon>
    </lineage>
</organism>
<evidence type="ECO:0000259" key="1">
    <source>
        <dbReference type="Pfam" id="PF18813"/>
    </source>
</evidence>
<evidence type="ECO:0000313" key="2">
    <source>
        <dbReference type="EMBL" id="MBC1500227.1"/>
    </source>
</evidence>